<comment type="subcellular location">
    <subcellularLocation>
        <location evidence="5">Cytoplasm</location>
    </subcellularLocation>
</comment>
<keyword evidence="2 5" id="KW-0690">Ribosome biogenesis</keyword>
<dbReference type="AlphaFoldDB" id="A0A1G2L5X3"/>
<dbReference type="PANTHER" id="PTHR33317:SF4">
    <property type="entry name" value="POLYNUCLEOTIDYL TRANSFERASE, RIBONUCLEASE H-LIKE SUPERFAMILY PROTEIN"/>
    <property type="match status" value="1"/>
</dbReference>
<dbReference type="SMART" id="SM00732">
    <property type="entry name" value="YqgFc"/>
    <property type="match status" value="1"/>
</dbReference>
<evidence type="ECO:0000313" key="8">
    <source>
        <dbReference type="Proteomes" id="UP000177982"/>
    </source>
</evidence>
<evidence type="ECO:0000313" key="7">
    <source>
        <dbReference type="EMBL" id="OHA06944.1"/>
    </source>
</evidence>
<dbReference type="EMBL" id="MHQO01000020">
    <property type="protein sequence ID" value="OHA06944.1"/>
    <property type="molecule type" value="Genomic_DNA"/>
</dbReference>
<feature type="domain" description="YqgF/RNase H-like" evidence="6">
    <location>
        <begin position="1"/>
        <end position="100"/>
    </location>
</feature>
<organism evidence="7 8">
    <name type="scientific">Candidatus Sungbacteria bacterium RIFCSPLOWO2_01_FULL_47_10</name>
    <dbReference type="NCBI Taxonomy" id="1802276"/>
    <lineage>
        <taxon>Bacteria</taxon>
        <taxon>Candidatus Sungiibacteriota</taxon>
    </lineage>
</organism>
<gene>
    <name evidence="7" type="ORF">A2934_01495</name>
</gene>
<evidence type="ECO:0000256" key="5">
    <source>
        <dbReference type="HAMAP-Rule" id="MF_00651"/>
    </source>
</evidence>
<comment type="function">
    <text evidence="5">Could be a nuclease involved in processing of the 5'-end of pre-16S rRNA.</text>
</comment>
<dbReference type="SUPFAM" id="SSF53098">
    <property type="entry name" value="Ribonuclease H-like"/>
    <property type="match status" value="1"/>
</dbReference>
<accession>A0A1G2L5X3</accession>
<keyword evidence="3 5" id="KW-0540">Nuclease</keyword>
<sequence length="136" mass="15363">MRYLGLDYGHKRIGVAFSDEEGRIAFPLAELPEEFEVFSREIRKIIKEKQIEKIIVGVPIPFGGKDSLQTRAVRAFGEKLKEAIHVPVEFENEVLTTKLAERYGTSDKKKIDSAAAAIILQSYLDKIKSEARNPKS</sequence>
<dbReference type="InterPro" id="IPR012337">
    <property type="entry name" value="RNaseH-like_sf"/>
</dbReference>
<keyword evidence="1 5" id="KW-0963">Cytoplasm</keyword>
<evidence type="ECO:0000256" key="3">
    <source>
        <dbReference type="ARBA" id="ARBA00022722"/>
    </source>
</evidence>
<name>A0A1G2L5X3_9BACT</name>
<evidence type="ECO:0000256" key="2">
    <source>
        <dbReference type="ARBA" id="ARBA00022517"/>
    </source>
</evidence>
<evidence type="ECO:0000259" key="6">
    <source>
        <dbReference type="SMART" id="SM00732"/>
    </source>
</evidence>
<dbReference type="HAMAP" id="MF_00651">
    <property type="entry name" value="Nuclease_YqgF"/>
    <property type="match status" value="1"/>
</dbReference>
<dbReference type="GO" id="GO:0005829">
    <property type="term" value="C:cytosol"/>
    <property type="evidence" value="ECO:0007669"/>
    <property type="project" value="TreeGrafter"/>
</dbReference>
<protein>
    <recommendedName>
        <fullName evidence="5">Putative pre-16S rRNA nuclease</fullName>
        <ecNumber evidence="5">3.1.-.-</ecNumber>
    </recommendedName>
</protein>
<dbReference type="PANTHER" id="PTHR33317">
    <property type="entry name" value="POLYNUCLEOTIDYL TRANSFERASE, RIBONUCLEASE H-LIKE SUPERFAMILY PROTEIN"/>
    <property type="match status" value="1"/>
</dbReference>
<dbReference type="CDD" id="cd16964">
    <property type="entry name" value="YqgF"/>
    <property type="match status" value="1"/>
</dbReference>
<evidence type="ECO:0000256" key="1">
    <source>
        <dbReference type="ARBA" id="ARBA00022490"/>
    </source>
</evidence>
<dbReference type="NCBIfam" id="TIGR00250">
    <property type="entry name" value="RNAse_H_YqgF"/>
    <property type="match status" value="1"/>
</dbReference>
<dbReference type="Gene3D" id="3.30.420.140">
    <property type="entry name" value="YqgF/RNase H-like domain"/>
    <property type="match status" value="1"/>
</dbReference>
<dbReference type="Proteomes" id="UP000177982">
    <property type="component" value="Unassembled WGS sequence"/>
</dbReference>
<comment type="similarity">
    <text evidence="5">Belongs to the YqgF HJR family.</text>
</comment>
<dbReference type="InterPro" id="IPR006641">
    <property type="entry name" value="YqgF/RNaseH-like_dom"/>
</dbReference>
<dbReference type="GO" id="GO:0004518">
    <property type="term" value="F:nuclease activity"/>
    <property type="evidence" value="ECO:0007669"/>
    <property type="project" value="UniProtKB-KW"/>
</dbReference>
<dbReference type="EC" id="3.1.-.-" evidence="5"/>
<keyword evidence="4 5" id="KW-0378">Hydrolase</keyword>
<comment type="caution">
    <text evidence="7">The sequence shown here is derived from an EMBL/GenBank/DDBJ whole genome shotgun (WGS) entry which is preliminary data.</text>
</comment>
<reference evidence="7 8" key="1">
    <citation type="journal article" date="2016" name="Nat. Commun.">
        <title>Thousands of microbial genomes shed light on interconnected biogeochemical processes in an aquifer system.</title>
        <authorList>
            <person name="Anantharaman K."/>
            <person name="Brown C.T."/>
            <person name="Hug L.A."/>
            <person name="Sharon I."/>
            <person name="Castelle C.J."/>
            <person name="Probst A.J."/>
            <person name="Thomas B.C."/>
            <person name="Singh A."/>
            <person name="Wilkins M.J."/>
            <person name="Karaoz U."/>
            <person name="Brodie E.L."/>
            <person name="Williams K.H."/>
            <person name="Hubbard S.S."/>
            <person name="Banfield J.F."/>
        </authorList>
    </citation>
    <scope>NUCLEOTIDE SEQUENCE [LARGE SCALE GENOMIC DNA]</scope>
</reference>
<dbReference type="InterPro" id="IPR037027">
    <property type="entry name" value="YqgF/RNaseH-like_dom_sf"/>
</dbReference>
<proteinExistence type="inferred from homology"/>
<dbReference type="Pfam" id="PF03652">
    <property type="entry name" value="RuvX"/>
    <property type="match status" value="1"/>
</dbReference>
<dbReference type="GO" id="GO:0016788">
    <property type="term" value="F:hydrolase activity, acting on ester bonds"/>
    <property type="evidence" value="ECO:0007669"/>
    <property type="project" value="UniProtKB-UniRule"/>
</dbReference>
<evidence type="ECO:0000256" key="4">
    <source>
        <dbReference type="ARBA" id="ARBA00022801"/>
    </source>
</evidence>
<dbReference type="GO" id="GO:0000967">
    <property type="term" value="P:rRNA 5'-end processing"/>
    <property type="evidence" value="ECO:0007669"/>
    <property type="project" value="UniProtKB-UniRule"/>
</dbReference>
<dbReference type="InterPro" id="IPR005227">
    <property type="entry name" value="YqgF"/>
</dbReference>